<feature type="compositionally biased region" description="Gly residues" evidence="1">
    <location>
        <begin position="53"/>
        <end position="62"/>
    </location>
</feature>
<proteinExistence type="predicted"/>
<protein>
    <submittedName>
        <fullName evidence="2 3">Uncharacterized protein</fullName>
    </submittedName>
</protein>
<feature type="region of interest" description="Disordered" evidence="1">
    <location>
        <begin position="42"/>
        <end position="70"/>
    </location>
</feature>
<dbReference type="Proteomes" id="UP000001555">
    <property type="component" value="Unassembled WGS sequence"/>
</dbReference>
<dbReference type="VEuPathDB" id="VectorBase:ISCW021776"/>
<organism>
    <name type="scientific">Ixodes scapularis</name>
    <name type="common">Black-legged tick</name>
    <name type="synonym">Deer tick</name>
    <dbReference type="NCBI Taxonomy" id="6945"/>
    <lineage>
        <taxon>Eukaryota</taxon>
        <taxon>Metazoa</taxon>
        <taxon>Ecdysozoa</taxon>
        <taxon>Arthropoda</taxon>
        <taxon>Chelicerata</taxon>
        <taxon>Arachnida</taxon>
        <taxon>Acari</taxon>
        <taxon>Parasitiformes</taxon>
        <taxon>Ixodida</taxon>
        <taxon>Ixodoidea</taxon>
        <taxon>Ixodidae</taxon>
        <taxon>Ixodinae</taxon>
        <taxon>Ixodes</taxon>
    </lineage>
</organism>
<evidence type="ECO:0000313" key="2">
    <source>
        <dbReference type="EMBL" id="EEC13846.1"/>
    </source>
</evidence>
<reference evidence="2 4" key="1">
    <citation type="submission" date="2008-03" db="EMBL/GenBank/DDBJ databases">
        <title>Annotation of Ixodes scapularis.</title>
        <authorList>
            <consortium name="Ixodes scapularis Genome Project Consortium"/>
            <person name="Caler E."/>
            <person name="Hannick L.I."/>
            <person name="Bidwell S."/>
            <person name="Joardar V."/>
            <person name="Thiagarajan M."/>
            <person name="Amedeo P."/>
            <person name="Galinsky K.J."/>
            <person name="Schobel S."/>
            <person name="Inman J."/>
            <person name="Hostetler J."/>
            <person name="Miller J."/>
            <person name="Hammond M."/>
            <person name="Megy K."/>
            <person name="Lawson D."/>
            <person name="Kodira C."/>
            <person name="Sutton G."/>
            <person name="Meyer J."/>
            <person name="Hill C.A."/>
            <person name="Birren B."/>
            <person name="Nene V."/>
            <person name="Collins F."/>
            <person name="Alarcon-Chaidez F."/>
            <person name="Wikel S."/>
            <person name="Strausberg R."/>
        </authorList>
    </citation>
    <scope>NUCLEOTIDE SEQUENCE [LARGE SCALE GENOMIC DNA]</scope>
    <source>
        <strain evidence="4">Wikel</strain>
        <strain evidence="2">Wikel colony</strain>
    </source>
</reference>
<dbReference type="InParanoid" id="B7Q4S4"/>
<evidence type="ECO:0000313" key="3">
    <source>
        <dbReference type="EnsemblMetazoa" id="ISCW021776-PA"/>
    </source>
</evidence>
<dbReference type="HOGENOM" id="CLU_1817927_0_0_1"/>
<dbReference type="PaxDb" id="6945-B7Q4S4"/>
<name>B7Q4S4_IXOSC</name>
<dbReference type="AlphaFoldDB" id="B7Q4S4"/>
<dbReference type="EMBL" id="ABJB010153720">
    <property type="status" value="NOT_ANNOTATED_CDS"/>
    <property type="molecule type" value="Genomic_DNA"/>
</dbReference>
<evidence type="ECO:0000313" key="4">
    <source>
        <dbReference type="Proteomes" id="UP000001555"/>
    </source>
</evidence>
<evidence type="ECO:0000256" key="1">
    <source>
        <dbReference type="SAM" id="MobiDB-lite"/>
    </source>
</evidence>
<gene>
    <name evidence="2" type="ORF">IscW_ISCW021776</name>
</gene>
<keyword evidence="4" id="KW-1185">Reference proteome</keyword>
<sequence length="142" mass="15178">MLCWMSGLRSPTVRGRFFRDLRFLGGEGDWLCRRSPFPPALGSSRRRAIDGSAGTGIAGSGTRGLDRKPPRARTGATLLWLEVAATSRTWLEVAATSHSRPKRRVSRVIVRGVAKTVSLDHAAGSTAGCPFRASSAAKAPGF</sequence>
<reference evidence="3" key="2">
    <citation type="submission" date="2020-05" db="UniProtKB">
        <authorList>
            <consortium name="EnsemblMetazoa"/>
        </authorList>
    </citation>
    <scope>IDENTIFICATION</scope>
    <source>
        <strain evidence="3">wikel</strain>
    </source>
</reference>
<dbReference type="VEuPathDB" id="VectorBase:ISCI021776"/>
<accession>B7Q4S4</accession>
<dbReference type="EnsemblMetazoa" id="ISCW021776-RA">
    <property type="protein sequence ID" value="ISCW021776-PA"/>
    <property type="gene ID" value="ISCW021776"/>
</dbReference>
<dbReference type="EMBL" id="DS857340">
    <property type="protein sequence ID" value="EEC13846.1"/>
    <property type="molecule type" value="Genomic_DNA"/>
</dbReference>